<dbReference type="SUPFAM" id="SSF63829">
    <property type="entry name" value="Calcium-dependent phosphotriesterase"/>
    <property type="match status" value="3"/>
</dbReference>
<dbReference type="InterPro" id="IPR011110">
    <property type="entry name" value="Reg_prop"/>
</dbReference>
<organism evidence="5 6">
    <name type="scientific">Sediminitomix flava</name>
    <dbReference type="NCBI Taxonomy" id="379075"/>
    <lineage>
        <taxon>Bacteria</taxon>
        <taxon>Pseudomonadati</taxon>
        <taxon>Bacteroidota</taxon>
        <taxon>Cytophagia</taxon>
        <taxon>Cytophagales</taxon>
        <taxon>Flammeovirgaceae</taxon>
        <taxon>Sediminitomix</taxon>
    </lineage>
</organism>
<gene>
    <name evidence="5" type="ORF">BC781_102762</name>
</gene>
<dbReference type="Gene3D" id="3.30.450.40">
    <property type="match status" value="1"/>
</dbReference>
<dbReference type="InterPro" id="IPR029016">
    <property type="entry name" value="GAF-like_dom_sf"/>
</dbReference>
<accession>A0A315ZDL3</accession>
<feature type="domain" description="PPM-type phosphatase" evidence="4">
    <location>
        <begin position="1089"/>
        <end position="1314"/>
    </location>
</feature>
<dbReference type="OrthoDB" id="9809670at2"/>
<dbReference type="GO" id="GO:0000155">
    <property type="term" value="F:phosphorelay sensor kinase activity"/>
    <property type="evidence" value="ECO:0007669"/>
    <property type="project" value="TreeGrafter"/>
</dbReference>
<dbReference type="InterPro" id="IPR011123">
    <property type="entry name" value="Y_Y_Y"/>
</dbReference>
<evidence type="ECO:0000313" key="5">
    <source>
        <dbReference type="EMBL" id="PWJ43213.1"/>
    </source>
</evidence>
<proteinExistence type="predicted"/>
<dbReference type="InterPro" id="IPR001932">
    <property type="entry name" value="PPM-type_phosphatase-like_dom"/>
</dbReference>
<dbReference type="Gene3D" id="3.60.40.10">
    <property type="entry name" value="PPM-type phosphatase domain"/>
    <property type="match status" value="1"/>
</dbReference>
<dbReference type="RefSeq" id="WP_109617568.1">
    <property type="nucleotide sequence ID" value="NZ_QGDO01000002.1"/>
</dbReference>
<keyword evidence="2" id="KW-0175">Coiled coil</keyword>
<dbReference type="Pfam" id="PF07495">
    <property type="entry name" value="Y_Y_Y"/>
    <property type="match status" value="1"/>
</dbReference>
<dbReference type="Pfam" id="PF07228">
    <property type="entry name" value="SpoIIE"/>
    <property type="match status" value="1"/>
</dbReference>
<evidence type="ECO:0000256" key="2">
    <source>
        <dbReference type="SAM" id="Coils"/>
    </source>
</evidence>
<dbReference type="SMART" id="SM00331">
    <property type="entry name" value="PP2C_SIG"/>
    <property type="match status" value="1"/>
</dbReference>
<dbReference type="InterPro" id="IPR036457">
    <property type="entry name" value="PPM-type-like_dom_sf"/>
</dbReference>
<feature type="chain" id="PRO_5016373944" evidence="3">
    <location>
        <begin position="25"/>
        <end position="1315"/>
    </location>
</feature>
<feature type="signal peptide" evidence="3">
    <location>
        <begin position="1"/>
        <end position="24"/>
    </location>
</feature>
<dbReference type="Pfam" id="PF07494">
    <property type="entry name" value="Reg_prop"/>
    <property type="match status" value="6"/>
</dbReference>
<dbReference type="SUPFAM" id="SSF55781">
    <property type="entry name" value="GAF domain-like"/>
    <property type="match status" value="1"/>
</dbReference>
<evidence type="ECO:0000313" key="6">
    <source>
        <dbReference type="Proteomes" id="UP000245535"/>
    </source>
</evidence>
<dbReference type="InterPro" id="IPR013783">
    <property type="entry name" value="Ig-like_fold"/>
</dbReference>
<dbReference type="InterPro" id="IPR003018">
    <property type="entry name" value="GAF"/>
</dbReference>
<evidence type="ECO:0000256" key="1">
    <source>
        <dbReference type="ARBA" id="ARBA00022553"/>
    </source>
</evidence>
<dbReference type="Proteomes" id="UP000245535">
    <property type="component" value="Unassembled WGS sequence"/>
</dbReference>
<comment type="caution">
    <text evidence="5">The sequence shown here is derived from an EMBL/GenBank/DDBJ whole genome shotgun (WGS) entry which is preliminary data.</text>
</comment>
<keyword evidence="6" id="KW-1185">Reference proteome</keyword>
<protein>
    <submittedName>
        <fullName evidence="5">Serine phosphatase RsbU (Regulator of sigma subunit)</fullName>
    </submittedName>
</protein>
<evidence type="ECO:0000256" key="3">
    <source>
        <dbReference type="SAM" id="SignalP"/>
    </source>
</evidence>
<keyword evidence="1" id="KW-0597">Phosphoprotein</keyword>
<dbReference type="PANTHER" id="PTHR43547">
    <property type="entry name" value="TWO-COMPONENT HISTIDINE KINASE"/>
    <property type="match status" value="1"/>
</dbReference>
<name>A0A315ZDL3_SEDFL</name>
<sequence length="1315" mass="150140">MKNTNVYFFVLFLTLVCFSHTSKAQLESHTGGYKFLNIKKNFSTTQITSILQDKEGFIWIGTDNGLNKFDGIENIIYEPNVELVGALTNGNIQDLYEDKKGNLWVATWGGLFKYQKECDCFEHWKHEEGNTNTLPSNIISQIGEDRHGRLWLGTDKGISIFDFNENKFIHHEGNLDDETKLTVNYVWDFHEDKQGRMWIATPYGLNVYDESKNQFSRFWASPSPKTIAGNRIRDIAEDKNGRLWIATLDGGLISLDYKSENEYRFDNVSHFHNAHSGLKHHAARAIDIDSNGDIWVALENGGIVQYKTDEKRFVTYDKTHNDFQDLSVWDILVDKEDRIWSGTYNKGLWMSDPQSNKFSSFSYLGNTPIKFGNNTFVSKTSDGDLYLGVDNTGVYHFDADKNKTSLYHSKAKPSQKLVNDAIIGLFVDQNDNVWIGNWGAGVFWKRKNEKEFHIAPIHEGIHAQTAFSFDNDINSKEHLWIGVWEGGLVRFNVNTQENSIIGSGENGLSSYLITSVRSGKGNEVWVGTQYGLNKVIFNSEDDYNITQYTPESNEAKLSHTLINYIYKDQKDRIWIATSGGLNLYDREKDTFLIFNKENGLNVNVINSIVEDEQGFLWLGTNKGVCKLKFTEKDGQPSIFSAHFFDEYHGLQNGLFSPSVHTETNGTIWMAGTEGINIFQPSQIKQNPNAHEVFFTSLKISNQEQKLIFDGENYQTIGVSDQLVLTHDQNMISIGFSVPNFTQAHKNKFAYRMIGIDDGWQEIGNRRNVNFTTLPAGEYTLEVIAANNDGVWYDTPTSLEIIVLPPWYRTLWFRLVVLFTLVSLLFGIYRLRVNLLKQQKAVLEGTVEERTKELVSRQNEIIAQNEELKQLNEEIESSRNHIEEQHRQIESTYRDFSTVSDIGTQVVAEQHVSDLLTKVSSGLRQTIHAKQVGIAVHTSKKDALRLYLKDGNLEITKNRISLSDNPLHQLIYKVYEKKESIRLSGTKLLNEVGTAHSIQMPSTLIYIPLIRKEECIGIFVLHSSGEDYTTRELRIAESLASYISSSLENISAYKIIKEKNESIVDSIRYAKMIQEALISSNETFSTFFKDYFVFYQPKDIVSGDFYWTYKVDENTIFVSVVDCTGHGVPGALMSMLGFGILNKLVGEQRIYEPSKILELMHKELKKMLKQQESQNDDGMDLALCKIQVREKGTYKVSFAGAKSEIYIMEEFNEEPKVVKGTRRSIGGWGAKENKAFETVDFDLTEGGSLYLSSDGFADQHNHEGKKFGKLEFLKLLKLVSHLPMKEQETLIKNQLSNFMKRQNQRDDITVVGIRCL</sequence>
<dbReference type="Gene3D" id="2.60.40.10">
    <property type="entry name" value="Immunoglobulins"/>
    <property type="match status" value="1"/>
</dbReference>
<dbReference type="PANTHER" id="PTHR43547:SF2">
    <property type="entry name" value="HYBRID SIGNAL TRANSDUCTION HISTIDINE KINASE C"/>
    <property type="match status" value="1"/>
</dbReference>
<dbReference type="Pfam" id="PF13492">
    <property type="entry name" value="GAF_3"/>
    <property type="match status" value="1"/>
</dbReference>
<dbReference type="InterPro" id="IPR015943">
    <property type="entry name" value="WD40/YVTN_repeat-like_dom_sf"/>
</dbReference>
<feature type="coiled-coil region" evidence="2">
    <location>
        <begin position="853"/>
        <end position="891"/>
    </location>
</feature>
<dbReference type="Gene3D" id="2.130.10.10">
    <property type="entry name" value="YVTN repeat-like/Quinoprotein amine dehydrogenase"/>
    <property type="match status" value="3"/>
</dbReference>
<reference evidence="5 6" key="1">
    <citation type="submission" date="2018-03" db="EMBL/GenBank/DDBJ databases">
        <title>Genomic Encyclopedia of Archaeal and Bacterial Type Strains, Phase II (KMG-II): from individual species to whole genera.</title>
        <authorList>
            <person name="Goeker M."/>
        </authorList>
    </citation>
    <scope>NUCLEOTIDE SEQUENCE [LARGE SCALE GENOMIC DNA]</scope>
    <source>
        <strain evidence="5 6">DSM 28229</strain>
    </source>
</reference>
<evidence type="ECO:0000259" key="4">
    <source>
        <dbReference type="SMART" id="SM00331"/>
    </source>
</evidence>
<dbReference type="EMBL" id="QGDO01000002">
    <property type="protein sequence ID" value="PWJ43213.1"/>
    <property type="molecule type" value="Genomic_DNA"/>
</dbReference>
<keyword evidence="3" id="KW-0732">Signal</keyword>